<accession>A0ABS2JYA5</accession>
<keyword evidence="3" id="KW-1185">Reference proteome</keyword>
<evidence type="ECO:0000313" key="3">
    <source>
        <dbReference type="Proteomes" id="UP001430065"/>
    </source>
</evidence>
<organism evidence="2 3">
    <name type="scientific">Dyella kyungheensis</name>
    <dbReference type="NCBI Taxonomy" id="1242174"/>
    <lineage>
        <taxon>Bacteria</taxon>
        <taxon>Pseudomonadati</taxon>
        <taxon>Pseudomonadota</taxon>
        <taxon>Gammaproteobacteria</taxon>
        <taxon>Lysobacterales</taxon>
        <taxon>Rhodanobacteraceae</taxon>
        <taxon>Dyella</taxon>
    </lineage>
</organism>
<keyword evidence="1" id="KW-0472">Membrane</keyword>
<gene>
    <name evidence="2" type="ORF">ISP20_18015</name>
</gene>
<feature type="transmembrane region" description="Helical" evidence="1">
    <location>
        <begin position="20"/>
        <end position="42"/>
    </location>
</feature>
<dbReference type="Proteomes" id="UP001430065">
    <property type="component" value="Unassembled WGS sequence"/>
</dbReference>
<name>A0ABS2JYA5_9GAMM</name>
<feature type="transmembrane region" description="Helical" evidence="1">
    <location>
        <begin position="48"/>
        <end position="67"/>
    </location>
</feature>
<feature type="transmembrane region" description="Helical" evidence="1">
    <location>
        <begin position="88"/>
        <end position="105"/>
    </location>
</feature>
<dbReference type="RefSeq" id="WP_204637522.1">
    <property type="nucleotide sequence ID" value="NZ_JADIKC010000009.1"/>
</dbReference>
<evidence type="ECO:0000256" key="1">
    <source>
        <dbReference type="SAM" id="Phobius"/>
    </source>
</evidence>
<sequence>MDIASSAIQPRKSVRWPFRILAALIVLASVVALAGTGIAIWTREQPSLQWQLFASLPGMLCFARFGWHAAVHGRSPASDYWPFASSRVFTCYTIVWMLMLFHPFGG</sequence>
<keyword evidence="1" id="KW-0812">Transmembrane</keyword>
<dbReference type="EMBL" id="JADIKC010000009">
    <property type="protein sequence ID" value="MBM7123068.1"/>
    <property type="molecule type" value="Genomic_DNA"/>
</dbReference>
<comment type="caution">
    <text evidence="2">The sequence shown here is derived from an EMBL/GenBank/DDBJ whole genome shotgun (WGS) entry which is preliminary data.</text>
</comment>
<proteinExistence type="predicted"/>
<evidence type="ECO:0000313" key="2">
    <source>
        <dbReference type="EMBL" id="MBM7123068.1"/>
    </source>
</evidence>
<reference evidence="2 3" key="1">
    <citation type="submission" date="2020-10" db="EMBL/GenBank/DDBJ databases">
        <title>Phylogeny of dyella-like bacteria.</title>
        <authorList>
            <person name="Fu J."/>
        </authorList>
    </citation>
    <scope>NUCLEOTIDE SEQUENCE [LARGE SCALE GENOMIC DNA]</scope>
    <source>
        <strain evidence="2 3">THG-B117</strain>
    </source>
</reference>
<keyword evidence="1" id="KW-1133">Transmembrane helix</keyword>
<protein>
    <submittedName>
        <fullName evidence="2">Uncharacterized protein</fullName>
    </submittedName>
</protein>